<feature type="transmembrane region" description="Helical" evidence="1">
    <location>
        <begin position="312"/>
        <end position="332"/>
    </location>
</feature>
<dbReference type="AlphaFoldDB" id="A0A0J7Y5Q9"/>
<evidence type="ECO:0000256" key="2">
    <source>
        <dbReference type="SAM" id="SignalP"/>
    </source>
</evidence>
<feature type="transmembrane region" description="Helical" evidence="1">
    <location>
        <begin position="207"/>
        <end position="224"/>
    </location>
</feature>
<keyword evidence="1" id="KW-1133">Transmembrane helix</keyword>
<dbReference type="OrthoDB" id="8266279at2"/>
<dbReference type="RefSeq" id="WP_059150030.1">
    <property type="nucleotide sequence ID" value="NZ_KQ130452.1"/>
</dbReference>
<name>A0A0J7Y5Q9_9SPHN</name>
<feature type="chain" id="PRO_5005291883" description="DUF2029 domain-containing protein" evidence="2">
    <location>
        <begin position="30"/>
        <end position="343"/>
    </location>
</feature>
<feature type="transmembrane region" description="Helical" evidence="1">
    <location>
        <begin position="128"/>
        <end position="148"/>
    </location>
</feature>
<proteinExistence type="predicted"/>
<feature type="signal peptide" evidence="2">
    <location>
        <begin position="1"/>
        <end position="29"/>
    </location>
</feature>
<sequence>MLASLSRLQALVVLAGLVLLAALALTIHAEPGGTAITGSGTYSDVKLYVDIAQAVSRGEGYYHAATRLHRAHGFPTSPFVTVRLPTLAWIEAALGLKAAHLLLGALLAITALAWYAMLRPLGSAAERLGAPLLVLVGGAMVASANLVVTHELWAGVLIALATALLARGLWVPALLIIACALAIRELALPFVPIAAFWALRGGRKREAAGWIALLAAYAIALYLHKLAVTPFSLPGDALSQGWGGMRGPAAPLRDVVDVTLLNLLPPPLSYLVALLALTGFLGAPTPLARIALPWLGAVAVLLAGFARPVNFYWAILAVPMVTAGLAFVPRMARQLVEALRRPA</sequence>
<accession>A0A0J7Y5Q9</accession>
<keyword evidence="2" id="KW-0732">Signal</keyword>
<organism evidence="3 4">
    <name type="scientific">Novosphingobium barchaimii LL02</name>
    <dbReference type="NCBI Taxonomy" id="1114963"/>
    <lineage>
        <taxon>Bacteria</taxon>
        <taxon>Pseudomonadati</taxon>
        <taxon>Pseudomonadota</taxon>
        <taxon>Alphaproteobacteria</taxon>
        <taxon>Sphingomonadales</taxon>
        <taxon>Sphingomonadaceae</taxon>
        <taxon>Novosphingobium</taxon>
    </lineage>
</organism>
<feature type="transmembrane region" description="Helical" evidence="1">
    <location>
        <begin position="267"/>
        <end position="283"/>
    </location>
</feature>
<evidence type="ECO:0000313" key="4">
    <source>
        <dbReference type="Proteomes" id="UP000052268"/>
    </source>
</evidence>
<feature type="transmembrane region" description="Helical" evidence="1">
    <location>
        <begin position="154"/>
        <end position="183"/>
    </location>
</feature>
<protein>
    <recommendedName>
        <fullName evidence="5">DUF2029 domain-containing protein</fullName>
    </recommendedName>
</protein>
<evidence type="ECO:0000313" key="3">
    <source>
        <dbReference type="EMBL" id="KMS59244.1"/>
    </source>
</evidence>
<dbReference type="Proteomes" id="UP000052268">
    <property type="component" value="Unassembled WGS sequence"/>
</dbReference>
<feature type="transmembrane region" description="Helical" evidence="1">
    <location>
        <begin position="290"/>
        <end position="306"/>
    </location>
</feature>
<evidence type="ECO:0008006" key="5">
    <source>
        <dbReference type="Google" id="ProtNLM"/>
    </source>
</evidence>
<gene>
    <name evidence="3" type="ORF">V474_08500</name>
</gene>
<feature type="transmembrane region" description="Helical" evidence="1">
    <location>
        <begin position="98"/>
        <end position="116"/>
    </location>
</feature>
<keyword evidence="1" id="KW-0472">Membrane</keyword>
<dbReference type="EMBL" id="JACU01000002">
    <property type="protein sequence ID" value="KMS59244.1"/>
    <property type="molecule type" value="Genomic_DNA"/>
</dbReference>
<keyword evidence="4" id="KW-1185">Reference proteome</keyword>
<dbReference type="PATRIC" id="fig|1114963.3.peg.599"/>
<reference evidence="3 4" key="1">
    <citation type="journal article" date="2015" name="G3 (Bethesda)">
        <title>Insights into Ongoing Evolution of the Hexachlorocyclohexane Catabolic Pathway from Comparative Genomics of Ten Sphingomonadaceae Strains.</title>
        <authorList>
            <person name="Pearce S.L."/>
            <person name="Oakeshott J.G."/>
            <person name="Pandey G."/>
        </authorList>
    </citation>
    <scope>NUCLEOTIDE SEQUENCE [LARGE SCALE GENOMIC DNA]</scope>
    <source>
        <strain evidence="3 4">LL02</strain>
    </source>
</reference>
<evidence type="ECO:0000256" key="1">
    <source>
        <dbReference type="SAM" id="Phobius"/>
    </source>
</evidence>
<keyword evidence="1" id="KW-0812">Transmembrane</keyword>
<comment type="caution">
    <text evidence="3">The sequence shown here is derived from an EMBL/GenBank/DDBJ whole genome shotgun (WGS) entry which is preliminary data.</text>
</comment>